<comment type="subcellular location">
    <subcellularLocation>
        <location evidence="1">Membrane</location>
        <topology evidence="1">Multi-pass membrane protein</topology>
    </subcellularLocation>
</comment>
<dbReference type="GO" id="GO:0015179">
    <property type="term" value="F:L-amino acid transmembrane transporter activity"/>
    <property type="evidence" value="ECO:0007669"/>
    <property type="project" value="TreeGrafter"/>
</dbReference>
<evidence type="ECO:0000313" key="8">
    <source>
        <dbReference type="Proteomes" id="UP000591131"/>
    </source>
</evidence>
<name>A0A7J6LHC5_PERCH</name>
<feature type="transmembrane region" description="Helical" evidence="5">
    <location>
        <begin position="50"/>
        <end position="74"/>
    </location>
</feature>
<feature type="transmembrane region" description="Helical" evidence="5">
    <location>
        <begin position="364"/>
        <end position="385"/>
    </location>
</feature>
<gene>
    <name evidence="7" type="ORF">FOL47_007877</name>
</gene>
<proteinExistence type="predicted"/>
<evidence type="ECO:0000256" key="2">
    <source>
        <dbReference type="ARBA" id="ARBA00022692"/>
    </source>
</evidence>
<feature type="transmembrane region" description="Helical" evidence="5">
    <location>
        <begin position="240"/>
        <end position="264"/>
    </location>
</feature>
<keyword evidence="8" id="KW-1185">Reference proteome</keyword>
<evidence type="ECO:0000256" key="1">
    <source>
        <dbReference type="ARBA" id="ARBA00004141"/>
    </source>
</evidence>
<reference evidence="7 8" key="1">
    <citation type="submission" date="2020-04" db="EMBL/GenBank/DDBJ databases">
        <title>Perkinsus chesapeaki whole genome sequence.</title>
        <authorList>
            <person name="Bogema D.R."/>
        </authorList>
    </citation>
    <scope>NUCLEOTIDE SEQUENCE [LARGE SCALE GENOMIC DNA]</scope>
    <source>
        <strain evidence="7">ATCC PRA-425</strain>
    </source>
</reference>
<feature type="transmembrane region" description="Helical" evidence="5">
    <location>
        <begin position="24"/>
        <end position="43"/>
    </location>
</feature>
<feature type="domain" description="Amino acid transporter transmembrane" evidence="6">
    <location>
        <begin position="21"/>
        <end position="420"/>
    </location>
</feature>
<evidence type="ECO:0000313" key="7">
    <source>
        <dbReference type="EMBL" id="KAF4658694.1"/>
    </source>
</evidence>
<feature type="transmembrane region" description="Helical" evidence="5">
    <location>
        <begin position="290"/>
        <end position="313"/>
    </location>
</feature>
<evidence type="ECO:0000256" key="3">
    <source>
        <dbReference type="ARBA" id="ARBA00022989"/>
    </source>
</evidence>
<dbReference type="InterPro" id="IPR013057">
    <property type="entry name" value="AA_transpt_TM"/>
</dbReference>
<feature type="transmembrane region" description="Helical" evidence="5">
    <location>
        <begin position="138"/>
        <end position="157"/>
    </location>
</feature>
<keyword evidence="4 5" id="KW-0472">Membrane</keyword>
<dbReference type="Pfam" id="PF01490">
    <property type="entry name" value="Aa_trans"/>
    <property type="match status" value="1"/>
</dbReference>
<evidence type="ECO:0000256" key="5">
    <source>
        <dbReference type="SAM" id="Phobius"/>
    </source>
</evidence>
<sequence>MSGELVDTSKGDLVVEQDRRGISVLRAASSVAMSVVGIGMLVLPRTAAECGIVIGTCLFCIAATMTFIGGYLTWKSLLMKPNSPSGTILPTYESVGLTAFGPLGGIYFGVLLHIILSGVCAGLLVLQASISLSLTKVLNWRTWIAIWIAVGIPLSWVKEFKNVGLLAIAGLTSTLVLLAVIIAACIQHLVSEESPGPYTLATSDPWVLIASLATYLFPLSHPVIAPTITNAMQEPLRYPLALVIATMFLIVLYGTVMILGYFAFGNSLLTYDTIADAIAPTTGTLSVIGWILNIVIIIVVATHYVVLLSPTALALDRLVSSASQKWGLSARTSFFLTLGARSGLVTLQGLVGIIFLSVNKLVTLIGAFGTIQLSFALPLISYIKLKSLNGSPVSKTLLAFCSILIVAALFVMCVAIYATISKF</sequence>
<feature type="transmembrane region" description="Helical" evidence="5">
    <location>
        <begin position="106"/>
        <end position="126"/>
    </location>
</feature>
<keyword evidence="2 5" id="KW-0812">Transmembrane</keyword>
<organism evidence="7 8">
    <name type="scientific">Perkinsus chesapeaki</name>
    <name type="common">Clam parasite</name>
    <name type="synonym">Perkinsus andrewsi</name>
    <dbReference type="NCBI Taxonomy" id="330153"/>
    <lineage>
        <taxon>Eukaryota</taxon>
        <taxon>Sar</taxon>
        <taxon>Alveolata</taxon>
        <taxon>Perkinsozoa</taxon>
        <taxon>Perkinsea</taxon>
        <taxon>Perkinsida</taxon>
        <taxon>Perkinsidae</taxon>
        <taxon>Perkinsus</taxon>
    </lineage>
</organism>
<evidence type="ECO:0000256" key="4">
    <source>
        <dbReference type="ARBA" id="ARBA00023136"/>
    </source>
</evidence>
<evidence type="ECO:0000259" key="6">
    <source>
        <dbReference type="Pfam" id="PF01490"/>
    </source>
</evidence>
<dbReference type="EMBL" id="JAAPAO010000483">
    <property type="protein sequence ID" value="KAF4658694.1"/>
    <property type="molecule type" value="Genomic_DNA"/>
</dbReference>
<feature type="transmembrane region" description="Helical" evidence="5">
    <location>
        <begin position="397"/>
        <end position="420"/>
    </location>
</feature>
<dbReference type="GO" id="GO:0016020">
    <property type="term" value="C:membrane"/>
    <property type="evidence" value="ECO:0007669"/>
    <property type="project" value="UniProtKB-SubCell"/>
</dbReference>
<dbReference type="OrthoDB" id="40134at2759"/>
<dbReference type="PANTHER" id="PTHR22950">
    <property type="entry name" value="AMINO ACID TRANSPORTER"/>
    <property type="match status" value="1"/>
</dbReference>
<dbReference type="AlphaFoldDB" id="A0A7J6LHC5"/>
<dbReference type="Proteomes" id="UP000591131">
    <property type="component" value="Unassembled WGS sequence"/>
</dbReference>
<comment type="caution">
    <text evidence="7">The sequence shown here is derived from an EMBL/GenBank/DDBJ whole genome shotgun (WGS) entry which is preliminary data.</text>
</comment>
<feature type="transmembrane region" description="Helical" evidence="5">
    <location>
        <begin position="334"/>
        <end position="358"/>
    </location>
</feature>
<accession>A0A7J6LHC5</accession>
<protein>
    <recommendedName>
        <fullName evidence="6">Amino acid transporter transmembrane domain-containing protein</fullName>
    </recommendedName>
</protein>
<feature type="transmembrane region" description="Helical" evidence="5">
    <location>
        <begin position="163"/>
        <end position="186"/>
    </location>
</feature>
<keyword evidence="3 5" id="KW-1133">Transmembrane helix</keyword>